<dbReference type="Gene3D" id="3.40.630.30">
    <property type="match status" value="1"/>
</dbReference>
<keyword evidence="3" id="KW-1185">Reference proteome</keyword>
<reference evidence="2 3" key="1">
    <citation type="submission" date="2020-01" db="EMBL/GenBank/DDBJ databases">
        <title>Whole genome and functional gene identification of agarase of Vibrio HN897.</title>
        <authorList>
            <person name="Liu Y."/>
            <person name="Zhao Z."/>
        </authorList>
    </citation>
    <scope>NUCLEOTIDE SEQUENCE [LARGE SCALE GENOMIC DNA]</scope>
    <source>
        <strain evidence="2 3">HN897</strain>
    </source>
</reference>
<dbReference type="SUPFAM" id="SSF55729">
    <property type="entry name" value="Acyl-CoA N-acyltransferases (Nat)"/>
    <property type="match status" value="1"/>
</dbReference>
<dbReference type="PANTHER" id="PTHR43415">
    <property type="entry name" value="SPERMIDINE N(1)-ACETYLTRANSFERASE"/>
    <property type="match status" value="1"/>
</dbReference>
<dbReference type="AlphaFoldDB" id="A0A7Z2T889"/>
<dbReference type="Pfam" id="PF13302">
    <property type="entry name" value="Acetyltransf_3"/>
    <property type="match status" value="1"/>
</dbReference>
<dbReference type="InterPro" id="IPR016181">
    <property type="entry name" value="Acyl_CoA_acyltransferase"/>
</dbReference>
<dbReference type="EMBL" id="CP047476">
    <property type="protein sequence ID" value="QIA66056.1"/>
    <property type="molecule type" value="Genomic_DNA"/>
</dbReference>
<evidence type="ECO:0000259" key="1">
    <source>
        <dbReference type="PROSITE" id="PS51186"/>
    </source>
</evidence>
<keyword evidence="2" id="KW-0808">Transferase</keyword>
<accession>A0A7Z2T889</accession>
<name>A0A7Z2T889_9VIBR</name>
<sequence>MSAVHQPTIAIRCARSGELDCLYQLVTSNELWSEFNGPYFPYMSPTIEEFAATSFERMLLGQDMQLITIDDRPVGTVNSYWECEATRLLEAGVVLYDEKCWGKGIAAQAVPLWISALFARHDIERVGMTTWSGNPRMMALAEKVGLTLEARLRKVRFHKGVYYDSVKYGVLRSEWNARQA</sequence>
<proteinExistence type="predicted"/>
<feature type="domain" description="N-acetyltransferase" evidence="1">
    <location>
        <begin position="9"/>
        <end position="169"/>
    </location>
</feature>
<gene>
    <name evidence="2" type="ORF">GT360_21430</name>
</gene>
<dbReference type="GO" id="GO:0016747">
    <property type="term" value="F:acyltransferase activity, transferring groups other than amino-acyl groups"/>
    <property type="evidence" value="ECO:0007669"/>
    <property type="project" value="InterPro"/>
</dbReference>
<dbReference type="PROSITE" id="PS51186">
    <property type="entry name" value="GNAT"/>
    <property type="match status" value="1"/>
</dbReference>
<dbReference type="RefSeq" id="WP_164651016.1">
    <property type="nucleotide sequence ID" value="NZ_CP047476.1"/>
</dbReference>
<evidence type="ECO:0000313" key="2">
    <source>
        <dbReference type="EMBL" id="QIA66056.1"/>
    </source>
</evidence>
<dbReference type="KEGG" id="vas:GT360_21430"/>
<evidence type="ECO:0000313" key="3">
    <source>
        <dbReference type="Proteomes" id="UP000464262"/>
    </source>
</evidence>
<dbReference type="PANTHER" id="PTHR43415:SF4">
    <property type="entry name" value="N-ACETYLTRANSFERASE DOMAIN-CONTAINING PROTEIN"/>
    <property type="match status" value="1"/>
</dbReference>
<protein>
    <submittedName>
        <fullName evidence="2">GNAT family N-acetyltransferase</fullName>
    </submittedName>
</protein>
<dbReference type="InterPro" id="IPR000182">
    <property type="entry name" value="GNAT_dom"/>
</dbReference>
<organism evidence="2 3">
    <name type="scientific">Vibrio astriarenae</name>
    <dbReference type="NCBI Taxonomy" id="1481923"/>
    <lineage>
        <taxon>Bacteria</taxon>
        <taxon>Pseudomonadati</taxon>
        <taxon>Pseudomonadota</taxon>
        <taxon>Gammaproteobacteria</taxon>
        <taxon>Vibrionales</taxon>
        <taxon>Vibrionaceae</taxon>
        <taxon>Vibrio</taxon>
    </lineage>
</organism>
<dbReference type="Proteomes" id="UP000464262">
    <property type="component" value="Chromosome 2"/>
</dbReference>